<evidence type="ECO:0000256" key="5">
    <source>
        <dbReference type="ARBA" id="ARBA00022741"/>
    </source>
</evidence>
<dbReference type="InterPro" id="IPR027417">
    <property type="entry name" value="P-loop_NTPase"/>
</dbReference>
<dbReference type="NCBIfam" id="TIGR01727">
    <property type="entry name" value="oligo_HPY"/>
    <property type="match status" value="1"/>
</dbReference>
<dbReference type="InterPro" id="IPR017871">
    <property type="entry name" value="ABC_transporter-like_CS"/>
</dbReference>
<dbReference type="GO" id="GO:0016887">
    <property type="term" value="F:ATP hydrolysis activity"/>
    <property type="evidence" value="ECO:0007669"/>
    <property type="project" value="InterPro"/>
</dbReference>
<evidence type="ECO:0000313" key="11">
    <source>
        <dbReference type="Proteomes" id="UP000075321"/>
    </source>
</evidence>
<dbReference type="GO" id="GO:0005886">
    <property type="term" value="C:plasma membrane"/>
    <property type="evidence" value="ECO:0007669"/>
    <property type="project" value="UniProtKB-SubCell"/>
</dbReference>
<reference evidence="10 11" key="1">
    <citation type="submission" date="2016-02" db="EMBL/GenBank/DDBJ databases">
        <title>Genome sequence of Halalkalicoccus paucihalophilus DSM 24557.</title>
        <authorList>
            <person name="Poehlein A."/>
            <person name="Daniel R."/>
        </authorList>
    </citation>
    <scope>NUCLEOTIDE SEQUENCE [LARGE SCALE GENOMIC DNA]</scope>
    <source>
        <strain evidence="10 11">DSM 24557</strain>
    </source>
</reference>
<dbReference type="InterPro" id="IPR003439">
    <property type="entry name" value="ABC_transporter-like_ATP-bd"/>
</dbReference>
<dbReference type="InterPro" id="IPR050388">
    <property type="entry name" value="ABC_Ni/Peptide_Import"/>
</dbReference>
<dbReference type="AlphaFoldDB" id="A0A151AA36"/>
<dbReference type="SMART" id="SM00382">
    <property type="entry name" value="AAA"/>
    <property type="match status" value="1"/>
</dbReference>
<dbReference type="CDD" id="cd03257">
    <property type="entry name" value="ABC_NikE_OppD_transporters"/>
    <property type="match status" value="1"/>
</dbReference>
<dbReference type="PROSITE" id="PS50893">
    <property type="entry name" value="ABC_TRANSPORTER_2"/>
    <property type="match status" value="1"/>
</dbReference>
<keyword evidence="6 10" id="KW-0067">ATP-binding</keyword>
<dbReference type="Pfam" id="PF08352">
    <property type="entry name" value="oligo_HPY"/>
    <property type="match status" value="1"/>
</dbReference>
<keyword evidence="5" id="KW-0547">Nucleotide-binding</keyword>
<dbReference type="Pfam" id="PF00005">
    <property type="entry name" value="ABC_tran"/>
    <property type="match status" value="1"/>
</dbReference>
<evidence type="ECO:0000256" key="3">
    <source>
        <dbReference type="ARBA" id="ARBA00022475"/>
    </source>
</evidence>
<proteinExistence type="predicted"/>
<evidence type="ECO:0000259" key="9">
    <source>
        <dbReference type="PROSITE" id="PS50893"/>
    </source>
</evidence>
<comment type="subcellular location">
    <subcellularLocation>
        <location evidence="1">Cell membrane</location>
        <topology evidence="1">Peripheral membrane protein</topology>
    </subcellularLocation>
</comment>
<evidence type="ECO:0000256" key="4">
    <source>
        <dbReference type="ARBA" id="ARBA00022519"/>
    </source>
</evidence>
<evidence type="ECO:0000256" key="2">
    <source>
        <dbReference type="ARBA" id="ARBA00022448"/>
    </source>
</evidence>
<dbReference type="Gene3D" id="3.40.50.300">
    <property type="entry name" value="P-loop containing nucleotide triphosphate hydrolases"/>
    <property type="match status" value="1"/>
</dbReference>
<evidence type="ECO:0000256" key="6">
    <source>
        <dbReference type="ARBA" id="ARBA00022840"/>
    </source>
</evidence>
<dbReference type="EMBL" id="LTAZ01000013">
    <property type="protein sequence ID" value="KYH24473.1"/>
    <property type="molecule type" value="Genomic_DNA"/>
</dbReference>
<sequence>MTIRKTQRPTARKNQHELLLEVRNASVSFDMDRGTSKVLDDVSIDIYRDEIIGVVGESGSGKSMFASALLDAVVEPGVLSGEVIYHPPDGEPYNIRKLSDRDLKRFRWEEISMVFQGAMDSFNPTMTIGEHFEETLYAHDYELEAGMEHGRTLLKDLYLDPDRVLESYPHQLSGGMAQRALIALSLLLKPNVLVMDEPTAALDLLMQRSITSLLSKLHEEYDITIVFITHDLPLVADLADRLAVMYAFQFVEVGPCHDVLKDAAHPYTRALLKAVPNLAAALDEMQPIEGDSPDPVDVPIGCSYHSRCPLANEQCVETQPAFRNVSDRHRAACHHWSEAREVLPYTLSNETPEVMFDDAK</sequence>
<keyword evidence="2" id="KW-0813">Transport</keyword>
<dbReference type="RefSeq" id="WP_066384960.1">
    <property type="nucleotide sequence ID" value="NZ_LTAZ01000013.1"/>
</dbReference>
<dbReference type="GO" id="GO:0005524">
    <property type="term" value="F:ATP binding"/>
    <property type="evidence" value="ECO:0007669"/>
    <property type="project" value="UniProtKB-KW"/>
</dbReference>
<keyword evidence="3" id="KW-1003">Cell membrane</keyword>
<dbReference type="InterPro" id="IPR013563">
    <property type="entry name" value="Oligopep_ABC_C"/>
</dbReference>
<evidence type="ECO:0000256" key="8">
    <source>
        <dbReference type="ARBA" id="ARBA00023136"/>
    </source>
</evidence>
<comment type="caution">
    <text evidence="10">The sequence shown here is derived from an EMBL/GenBank/DDBJ whole genome shotgun (WGS) entry which is preliminary data.</text>
</comment>
<evidence type="ECO:0000313" key="10">
    <source>
        <dbReference type="EMBL" id="KYH24473.1"/>
    </source>
</evidence>
<accession>A0A151AA36</accession>
<dbReference type="SUPFAM" id="SSF52540">
    <property type="entry name" value="P-loop containing nucleoside triphosphate hydrolases"/>
    <property type="match status" value="1"/>
</dbReference>
<keyword evidence="4" id="KW-0997">Cell inner membrane</keyword>
<evidence type="ECO:0000256" key="7">
    <source>
        <dbReference type="ARBA" id="ARBA00022967"/>
    </source>
</evidence>
<keyword evidence="8" id="KW-0472">Membrane</keyword>
<name>A0A151AA36_9EURY</name>
<dbReference type="Proteomes" id="UP000075321">
    <property type="component" value="Unassembled WGS sequence"/>
</dbReference>
<dbReference type="FunFam" id="3.40.50.300:FF:000016">
    <property type="entry name" value="Oligopeptide ABC transporter ATP-binding component"/>
    <property type="match status" value="1"/>
</dbReference>
<gene>
    <name evidence="10" type="ORF">HAPAU_34560</name>
</gene>
<dbReference type="PROSITE" id="PS00211">
    <property type="entry name" value="ABC_TRANSPORTER_1"/>
    <property type="match status" value="1"/>
</dbReference>
<protein>
    <submittedName>
        <fullName evidence="10">Putative ABC transporter ATP-binding protein</fullName>
    </submittedName>
</protein>
<evidence type="ECO:0000256" key="1">
    <source>
        <dbReference type="ARBA" id="ARBA00004202"/>
    </source>
</evidence>
<dbReference type="PATRIC" id="fig|1008153.3.peg.3640"/>
<feature type="domain" description="ABC transporter" evidence="9">
    <location>
        <begin position="22"/>
        <end position="272"/>
    </location>
</feature>
<dbReference type="PANTHER" id="PTHR43297">
    <property type="entry name" value="OLIGOPEPTIDE TRANSPORT ATP-BINDING PROTEIN APPD"/>
    <property type="match status" value="1"/>
</dbReference>
<keyword evidence="11" id="KW-1185">Reference proteome</keyword>
<dbReference type="PANTHER" id="PTHR43297:SF14">
    <property type="entry name" value="ATPASE AAA-TYPE CORE DOMAIN-CONTAINING PROTEIN"/>
    <property type="match status" value="1"/>
</dbReference>
<organism evidence="10 11">
    <name type="scientific">Halalkalicoccus paucihalophilus</name>
    <dbReference type="NCBI Taxonomy" id="1008153"/>
    <lineage>
        <taxon>Archaea</taxon>
        <taxon>Methanobacteriati</taxon>
        <taxon>Methanobacteriota</taxon>
        <taxon>Stenosarchaea group</taxon>
        <taxon>Halobacteria</taxon>
        <taxon>Halobacteriales</taxon>
        <taxon>Halococcaceae</taxon>
        <taxon>Halalkalicoccus</taxon>
    </lineage>
</organism>
<dbReference type="GO" id="GO:0015833">
    <property type="term" value="P:peptide transport"/>
    <property type="evidence" value="ECO:0007669"/>
    <property type="project" value="InterPro"/>
</dbReference>
<keyword evidence="7" id="KW-1278">Translocase</keyword>
<dbReference type="InterPro" id="IPR003593">
    <property type="entry name" value="AAA+_ATPase"/>
</dbReference>